<dbReference type="PANTHER" id="PTHR11586">
    <property type="entry name" value="TRNA-AMINOACYLATION COFACTOR ARC1 FAMILY MEMBER"/>
    <property type="match status" value="1"/>
</dbReference>
<keyword evidence="2 3" id="KW-0694">RNA-binding</keyword>
<evidence type="ECO:0000313" key="6">
    <source>
        <dbReference type="Proteomes" id="UP000321935"/>
    </source>
</evidence>
<keyword evidence="1 3" id="KW-0820">tRNA-binding</keyword>
<dbReference type="PROSITE" id="PS50886">
    <property type="entry name" value="TRBD"/>
    <property type="match status" value="1"/>
</dbReference>
<feature type="domain" description="TRNA-binding" evidence="4">
    <location>
        <begin position="8"/>
        <end position="112"/>
    </location>
</feature>
<evidence type="ECO:0000256" key="2">
    <source>
        <dbReference type="ARBA" id="ARBA00022884"/>
    </source>
</evidence>
<dbReference type="Proteomes" id="UP000321935">
    <property type="component" value="Unassembled WGS sequence"/>
</dbReference>
<accession>A0A5C7B1W7</accession>
<comment type="caution">
    <text evidence="5">The sequence shown here is derived from an EMBL/GenBank/DDBJ whole genome shotgun (WGS) entry which is preliminary data.</text>
</comment>
<dbReference type="NCBIfam" id="NF007495">
    <property type="entry name" value="PRK10089.1-4"/>
    <property type="match status" value="1"/>
</dbReference>
<dbReference type="GO" id="GO:0000049">
    <property type="term" value="F:tRNA binding"/>
    <property type="evidence" value="ECO:0007669"/>
    <property type="project" value="UniProtKB-UniRule"/>
</dbReference>
<organism evidence="5 6">
    <name type="scientific">Algoriphagus aquimarinus</name>
    <dbReference type="NCBI Taxonomy" id="237018"/>
    <lineage>
        <taxon>Bacteria</taxon>
        <taxon>Pseudomonadati</taxon>
        <taxon>Bacteroidota</taxon>
        <taxon>Cytophagia</taxon>
        <taxon>Cytophagales</taxon>
        <taxon>Cyclobacteriaceae</taxon>
        <taxon>Algoriphagus</taxon>
    </lineage>
</organism>
<dbReference type="PANTHER" id="PTHR11586:SF37">
    <property type="entry name" value="TRNA-BINDING DOMAIN-CONTAINING PROTEIN"/>
    <property type="match status" value="1"/>
</dbReference>
<evidence type="ECO:0000256" key="3">
    <source>
        <dbReference type="PROSITE-ProRule" id="PRU00209"/>
    </source>
</evidence>
<sequence>MQTIEYKDFDKIELRVGTILRAEPFEKARKPAYKIWVDLGDEIGVKKSSAQITVHYQPENLIGRQVVCVCNFIPRQIADFMSEILITGFSDEKGDIILTSVERPVPNGALLH</sequence>
<dbReference type="InterPro" id="IPR051270">
    <property type="entry name" value="Tyrosine-tRNA_ligase_regulator"/>
</dbReference>
<reference evidence="5 6" key="1">
    <citation type="submission" date="2019-08" db="EMBL/GenBank/DDBJ databases">
        <title>Genomes sequence of Algoriphagus aquimarinus ACAM450.</title>
        <authorList>
            <person name="Bowman J.P."/>
        </authorList>
    </citation>
    <scope>NUCLEOTIDE SEQUENCE [LARGE SCALE GENOMIC DNA]</scope>
    <source>
        <strain evidence="5 6">ACAM 450</strain>
    </source>
</reference>
<evidence type="ECO:0000256" key="1">
    <source>
        <dbReference type="ARBA" id="ARBA00022555"/>
    </source>
</evidence>
<dbReference type="RefSeq" id="WP_146914618.1">
    <property type="nucleotide sequence ID" value="NZ_VORW01000001.1"/>
</dbReference>
<dbReference type="AlphaFoldDB" id="A0A5C7B1W7"/>
<dbReference type="Gene3D" id="2.40.50.140">
    <property type="entry name" value="Nucleic acid-binding proteins"/>
    <property type="match status" value="1"/>
</dbReference>
<dbReference type="InterPro" id="IPR012340">
    <property type="entry name" value="NA-bd_OB-fold"/>
</dbReference>
<dbReference type="OrthoDB" id="9794564at2"/>
<dbReference type="NCBIfam" id="NF007494">
    <property type="entry name" value="PRK10089.1-3"/>
    <property type="match status" value="1"/>
</dbReference>
<dbReference type="NCBIfam" id="TIGR02222">
    <property type="entry name" value="chap_CsaA"/>
    <property type="match status" value="1"/>
</dbReference>
<proteinExistence type="predicted"/>
<dbReference type="CDD" id="cd02798">
    <property type="entry name" value="tRNA_bind_CsaA"/>
    <property type="match status" value="1"/>
</dbReference>
<evidence type="ECO:0000313" key="5">
    <source>
        <dbReference type="EMBL" id="TXE14417.1"/>
    </source>
</evidence>
<dbReference type="InterPro" id="IPR002547">
    <property type="entry name" value="tRNA-bd_dom"/>
</dbReference>
<dbReference type="FunFam" id="2.40.50.140:FF:000165">
    <property type="entry name" value="Chaperone CsaA"/>
    <property type="match status" value="1"/>
</dbReference>
<gene>
    <name evidence="5" type="ORF">ESV85_02290</name>
</gene>
<dbReference type="NCBIfam" id="NF007493">
    <property type="entry name" value="PRK10089.1-2"/>
    <property type="match status" value="1"/>
</dbReference>
<protein>
    <submittedName>
        <fullName evidence="5">tRNA-binding protein</fullName>
    </submittedName>
</protein>
<dbReference type="InterPro" id="IPR008231">
    <property type="entry name" value="CsaA"/>
</dbReference>
<dbReference type="Pfam" id="PF01588">
    <property type="entry name" value="tRNA_bind"/>
    <property type="match status" value="1"/>
</dbReference>
<evidence type="ECO:0000259" key="4">
    <source>
        <dbReference type="PROSITE" id="PS50886"/>
    </source>
</evidence>
<dbReference type="EMBL" id="VORW01000001">
    <property type="protein sequence ID" value="TXE14417.1"/>
    <property type="molecule type" value="Genomic_DNA"/>
</dbReference>
<dbReference type="SUPFAM" id="SSF50249">
    <property type="entry name" value="Nucleic acid-binding proteins"/>
    <property type="match status" value="1"/>
</dbReference>
<name>A0A5C7B1W7_9BACT</name>